<name>Q2IIJ1_ANADE</name>
<feature type="transmembrane region" description="Helical" evidence="1">
    <location>
        <begin position="177"/>
        <end position="200"/>
    </location>
</feature>
<dbReference type="AlphaFoldDB" id="Q2IIJ1"/>
<dbReference type="HOGENOM" id="CLU_923289_0_0_7"/>
<feature type="transmembrane region" description="Helical" evidence="1">
    <location>
        <begin position="134"/>
        <end position="157"/>
    </location>
</feature>
<evidence type="ECO:0000313" key="2">
    <source>
        <dbReference type="EMBL" id="ABC81473.1"/>
    </source>
</evidence>
<proteinExistence type="predicted"/>
<keyword evidence="1" id="KW-0472">Membrane</keyword>
<gene>
    <name evidence="2" type="ordered locus">Adeh_1700</name>
</gene>
<accession>Q2IIJ1</accession>
<dbReference type="OrthoDB" id="10015493at2"/>
<reference evidence="2 3" key="1">
    <citation type="submission" date="2006-01" db="EMBL/GenBank/DDBJ databases">
        <title>Complete sequence of Anaeromyxobacter dehalogenans 2CP-C.</title>
        <authorList>
            <consortium name="US DOE Joint Genome Institute"/>
            <person name="Copeland A."/>
            <person name="Lucas S."/>
            <person name="Lapidus A."/>
            <person name="Barry K."/>
            <person name="Detter J.C."/>
            <person name="Glavina T."/>
            <person name="Hammon N."/>
            <person name="Israni S."/>
            <person name="Pitluck S."/>
            <person name="Brettin T."/>
            <person name="Bruce D."/>
            <person name="Han C."/>
            <person name="Tapia R."/>
            <person name="Gilna P."/>
            <person name="Kiss H."/>
            <person name="Schmutz J."/>
            <person name="Larimer F."/>
            <person name="Land M."/>
            <person name="Kyrpides N."/>
            <person name="Anderson I."/>
            <person name="Sanford R.A."/>
            <person name="Ritalahti K.M."/>
            <person name="Thomas H.S."/>
            <person name="Kirby J.R."/>
            <person name="Zhulin I.B."/>
            <person name="Loeffler F.E."/>
            <person name="Richardson P."/>
        </authorList>
    </citation>
    <scope>NUCLEOTIDE SEQUENCE [LARGE SCALE GENOMIC DNA]</scope>
    <source>
        <strain evidence="2 3">2CP-C</strain>
    </source>
</reference>
<dbReference type="EMBL" id="CP000251">
    <property type="protein sequence ID" value="ABC81473.1"/>
    <property type="molecule type" value="Genomic_DNA"/>
</dbReference>
<feature type="transmembrane region" description="Helical" evidence="1">
    <location>
        <begin position="221"/>
        <end position="242"/>
    </location>
</feature>
<evidence type="ECO:0000256" key="1">
    <source>
        <dbReference type="SAM" id="Phobius"/>
    </source>
</evidence>
<dbReference type="RefSeq" id="WP_011420756.1">
    <property type="nucleotide sequence ID" value="NC_007760.1"/>
</dbReference>
<dbReference type="KEGG" id="ade:Adeh_1700"/>
<organism evidence="2 3">
    <name type="scientific">Anaeromyxobacter dehalogenans (strain 2CP-C)</name>
    <dbReference type="NCBI Taxonomy" id="290397"/>
    <lineage>
        <taxon>Bacteria</taxon>
        <taxon>Pseudomonadati</taxon>
        <taxon>Myxococcota</taxon>
        <taxon>Myxococcia</taxon>
        <taxon>Myxococcales</taxon>
        <taxon>Cystobacterineae</taxon>
        <taxon>Anaeromyxobacteraceae</taxon>
        <taxon>Anaeromyxobacter</taxon>
    </lineage>
</organism>
<sequence>MPPTLGSALSLGVRALFREAWLVAPGLAVAGLRRALGWPALAFAWGILAEAAFQAARAAPLDPLAPVRGVAAVAGAPRALAIAGGLWLAGLVAGALLRVAWLSGALPALGAAMRGERGGPDRFAAGVAYRLPRVLATALLGLVAELSGGLFAAALALGTARLAGAGGGPGAVPLAAAAALALTLAVAVPIALSVAVDAAVARAALLDEPAGAAFAGAARRLLARPGTFVLAALAFGMAGALAPGMVEGLGGALPGAAAAGPGLAVVGATLMLAVAATGVSAAVDLAWLGTVAALACAEERG</sequence>
<keyword evidence="1" id="KW-1133">Transmembrane helix</keyword>
<protein>
    <submittedName>
        <fullName evidence="2">Conserved hypothetical membrane protein</fullName>
    </submittedName>
</protein>
<dbReference type="Proteomes" id="UP000001935">
    <property type="component" value="Chromosome"/>
</dbReference>
<feature type="transmembrane region" description="Helical" evidence="1">
    <location>
        <begin position="262"/>
        <end position="295"/>
    </location>
</feature>
<keyword evidence="1" id="KW-0812">Transmembrane</keyword>
<evidence type="ECO:0000313" key="3">
    <source>
        <dbReference type="Proteomes" id="UP000001935"/>
    </source>
</evidence>